<accession>A0ABX9AS63</accession>
<dbReference type="Proteomes" id="UP000825886">
    <property type="component" value="Chromosome"/>
</dbReference>
<keyword evidence="3" id="KW-1185">Reference proteome</keyword>
<reference evidence="2 3" key="1">
    <citation type="submission" date="2021-08" db="EMBL/GenBank/DDBJ databases">
        <title>Culture and genomic analysis of Symbiopectobacterium purcellii sp. nov. gen. nov., isolated from the leafhopper Empoasca decipiens.</title>
        <authorList>
            <person name="Nadal-Jimenez P."/>
            <person name="Siozios S."/>
            <person name="Halliday N."/>
            <person name="Camara M."/>
            <person name="Hurst G.D.D."/>
        </authorList>
    </citation>
    <scope>NUCLEOTIDE SEQUENCE [LARGE SCALE GENOMIC DNA]</scope>
    <source>
        <strain evidence="2 3">SyEd1</strain>
    </source>
</reference>
<feature type="region of interest" description="Disordered" evidence="1">
    <location>
        <begin position="100"/>
        <end position="131"/>
    </location>
</feature>
<gene>
    <name evidence="2" type="ORF">K6K13_10805</name>
</gene>
<evidence type="ECO:0000313" key="2">
    <source>
        <dbReference type="EMBL" id="QZN98032.1"/>
    </source>
</evidence>
<dbReference type="Pfam" id="PF11756">
    <property type="entry name" value="YgbA_NO"/>
    <property type="match status" value="1"/>
</dbReference>
<feature type="compositionally biased region" description="Basic and acidic residues" evidence="1">
    <location>
        <begin position="100"/>
        <end position="113"/>
    </location>
</feature>
<organism evidence="2 3">
    <name type="scientific">Symbiopectobacterium purcellii</name>
    <dbReference type="NCBI Taxonomy" id="2871826"/>
    <lineage>
        <taxon>Bacteria</taxon>
        <taxon>Pseudomonadati</taxon>
        <taxon>Pseudomonadota</taxon>
        <taxon>Gammaproteobacteria</taxon>
        <taxon>Enterobacterales</taxon>
        <taxon>Enterobacteriaceae</taxon>
    </lineage>
</organism>
<dbReference type="EMBL" id="CP081864">
    <property type="protein sequence ID" value="QZN98032.1"/>
    <property type="molecule type" value="Genomic_DNA"/>
</dbReference>
<protein>
    <submittedName>
        <fullName evidence="2">Nitrous oxide-stimulated promoter family protein</fullName>
    </submittedName>
</protein>
<dbReference type="NCBIfam" id="NF007714">
    <property type="entry name" value="PRK10410.1-2"/>
    <property type="match status" value="1"/>
</dbReference>
<proteinExistence type="predicted"/>
<sequence>MGKYRLRELHTILLMIDLYEKHHPADEGDGERYQQLSAYATNRLERCQFGEEKQACKHCPIHCYQPARREQIRAIMRWSGPRMLLHHPILAIRHLIDDHRPVPAHTPRQETATRVRQPQIASPHHGIKKGR</sequence>
<dbReference type="InterPro" id="IPR020483">
    <property type="entry name" value="Uncharacterised_YgbA"/>
</dbReference>
<name>A0ABX9AS63_9ENTR</name>
<evidence type="ECO:0000256" key="1">
    <source>
        <dbReference type="SAM" id="MobiDB-lite"/>
    </source>
</evidence>
<evidence type="ECO:0000313" key="3">
    <source>
        <dbReference type="Proteomes" id="UP000825886"/>
    </source>
</evidence>